<comment type="caution">
    <text evidence="1">The sequence shown here is derived from an EMBL/GenBank/DDBJ whole genome shotgun (WGS) entry which is preliminary data.</text>
</comment>
<dbReference type="OrthoDB" id="446089at2759"/>
<organism evidence="1">
    <name type="scientific">Cladocopium goreaui</name>
    <dbReference type="NCBI Taxonomy" id="2562237"/>
    <lineage>
        <taxon>Eukaryota</taxon>
        <taxon>Sar</taxon>
        <taxon>Alveolata</taxon>
        <taxon>Dinophyceae</taxon>
        <taxon>Suessiales</taxon>
        <taxon>Symbiodiniaceae</taxon>
        <taxon>Cladocopium</taxon>
    </lineage>
</organism>
<accession>A0A9P1BRD5</accession>
<name>A0A9P1BRD5_9DINO</name>
<proteinExistence type="predicted"/>
<dbReference type="EMBL" id="CAMXCT030000376">
    <property type="protein sequence ID" value="CAL4765249.1"/>
    <property type="molecule type" value="Genomic_DNA"/>
</dbReference>
<sequence>MVTTFGSALVHKSPWDSRFLLYCTDNSKSCSNTYDTLDTWVAWSFTELGAGRWLQHSPWGEYMGRREDKAGTLIADGWIGVLVAHRGDEKALAKAFHVKNTWVSEEVCFTCRASRLSDSRYLYTGFGQNAPHRETIVDLHTFVTSKVGPNAWTRVPGFHPSMIAYDWLHVLDLALIPDAAASPGPGIDDRLRAAYVEFSNLCKQHKIRTWVARSGVYQCLCNERCCESTPRAFVDFIEPAEVGDEQLSLPQCVGKVKSLASRSHPRLLGRQVLERYSSFVAVRWLRQLEEG</sequence>
<evidence type="ECO:0000313" key="3">
    <source>
        <dbReference type="Proteomes" id="UP001152797"/>
    </source>
</evidence>
<evidence type="ECO:0000313" key="1">
    <source>
        <dbReference type="EMBL" id="CAI3977937.1"/>
    </source>
</evidence>
<protein>
    <submittedName>
        <fullName evidence="1">Uncharacterized protein</fullName>
    </submittedName>
</protein>
<reference evidence="1" key="1">
    <citation type="submission" date="2022-10" db="EMBL/GenBank/DDBJ databases">
        <authorList>
            <person name="Chen Y."/>
            <person name="Dougan E. K."/>
            <person name="Chan C."/>
            <person name="Rhodes N."/>
            <person name="Thang M."/>
        </authorList>
    </citation>
    <scope>NUCLEOTIDE SEQUENCE</scope>
</reference>
<evidence type="ECO:0000313" key="2">
    <source>
        <dbReference type="EMBL" id="CAL4765249.1"/>
    </source>
</evidence>
<gene>
    <name evidence="1" type="ORF">C1SCF055_LOCUS6034</name>
</gene>
<dbReference type="EMBL" id="CAMXCT010000376">
    <property type="protein sequence ID" value="CAI3977937.1"/>
    <property type="molecule type" value="Genomic_DNA"/>
</dbReference>
<dbReference type="AlphaFoldDB" id="A0A9P1BRD5"/>
<dbReference type="Proteomes" id="UP001152797">
    <property type="component" value="Unassembled WGS sequence"/>
</dbReference>
<reference evidence="2 3" key="2">
    <citation type="submission" date="2024-05" db="EMBL/GenBank/DDBJ databases">
        <authorList>
            <person name="Chen Y."/>
            <person name="Shah S."/>
            <person name="Dougan E. K."/>
            <person name="Thang M."/>
            <person name="Chan C."/>
        </authorList>
    </citation>
    <scope>NUCLEOTIDE SEQUENCE [LARGE SCALE GENOMIC DNA]</scope>
</reference>
<keyword evidence="3" id="KW-1185">Reference proteome</keyword>
<dbReference type="EMBL" id="CAMXCT020000376">
    <property type="protein sequence ID" value="CAL1131312.1"/>
    <property type="molecule type" value="Genomic_DNA"/>
</dbReference>